<keyword evidence="4 7" id="KW-0812">Transmembrane</keyword>
<evidence type="ECO:0000256" key="3">
    <source>
        <dbReference type="ARBA" id="ARBA00022475"/>
    </source>
</evidence>
<dbReference type="AlphaFoldDB" id="A0AAD6N1F7"/>
<keyword evidence="3" id="KW-1003">Cell membrane</keyword>
<dbReference type="InterPro" id="IPR036259">
    <property type="entry name" value="MFS_trans_sf"/>
</dbReference>
<reference evidence="8" key="1">
    <citation type="journal article" date="2023" name="IMA Fungus">
        <title>Comparative genomic study of the Penicillium genus elucidates a diverse pangenome and 15 lateral gene transfer events.</title>
        <authorList>
            <person name="Petersen C."/>
            <person name="Sorensen T."/>
            <person name="Nielsen M.R."/>
            <person name="Sondergaard T.E."/>
            <person name="Sorensen J.L."/>
            <person name="Fitzpatrick D.A."/>
            <person name="Frisvad J.C."/>
            <person name="Nielsen K.L."/>
        </authorList>
    </citation>
    <scope>NUCLEOTIDE SEQUENCE</scope>
    <source>
        <strain evidence="8">IBT 17514</strain>
    </source>
</reference>
<dbReference type="GO" id="GO:0005886">
    <property type="term" value="C:plasma membrane"/>
    <property type="evidence" value="ECO:0007669"/>
    <property type="project" value="UniProtKB-SubCell"/>
</dbReference>
<gene>
    <name evidence="8" type="ORF">N7493_001063</name>
</gene>
<dbReference type="Proteomes" id="UP001215712">
    <property type="component" value="Unassembled WGS sequence"/>
</dbReference>
<dbReference type="GO" id="GO:0022857">
    <property type="term" value="F:transmembrane transporter activity"/>
    <property type="evidence" value="ECO:0007669"/>
    <property type="project" value="TreeGrafter"/>
</dbReference>
<evidence type="ECO:0000256" key="1">
    <source>
        <dbReference type="ARBA" id="ARBA00004651"/>
    </source>
</evidence>
<reference evidence="8" key="2">
    <citation type="submission" date="2023-01" db="EMBL/GenBank/DDBJ databases">
        <authorList>
            <person name="Petersen C."/>
        </authorList>
    </citation>
    <scope>NUCLEOTIDE SEQUENCE</scope>
    <source>
        <strain evidence="8">IBT 17514</strain>
    </source>
</reference>
<keyword evidence="6 7" id="KW-0472">Membrane</keyword>
<feature type="transmembrane region" description="Helical" evidence="7">
    <location>
        <begin position="104"/>
        <end position="121"/>
    </location>
</feature>
<accession>A0AAD6N1F7</accession>
<keyword evidence="9" id="KW-1185">Reference proteome</keyword>
<keyword evidence="2" id="KW-0813">Transport</keyword>
<evidence type="ECO:0000313" key="9">
    <source>
        <dbReference type="Proteomes" id="UP001215712"/>
    </source>
</evidence>
<evidence type="ECO:0000313" key="8">
    <source>
        <dbReference type="EMBL" id="KAJ5741191.1"/>
    </source>
</evidence>
<organism evidence="8 9">
    <name type="scientific">Penicillium malachiteum</name>
    <dbReference type="NCBI Taxonomy" id="1324776"/>
    <lineage>
        <taxon>Eukaryota</taxon>
        <taxon>Fungi</taxon>
        <taxon>Dikarya</taxon>
        <taxon>Ascomycota</taxon>
        <taxon>Pezizomycotina</taxon>
        <taxon>Eurotiomycetes</taxon>
        <taxon>Eurotiomycetidae</taxon>
        <taxon>Eurotiales</taxon>
        <taxon>Aspergillaceae</taxon>
        <taxon>Penicillium</taxon>
    </lineage>
</organism>
<dbReference type="SUPFAM" id="SSF103473">
    <property type="entry name" value="MFS general substrate transporter"/>
    <property type="match status" value="1"/>
</dbReference>
<comment type="caution">
    <text evidence="8">The sequence shown here is derived from an EMBL/GenBank/DDBJ whole genome shotgun (WGS) entry which is preliminary data.</text>
</comment>
<keyword evidence="5 7" id="KW-1133">Transmembrane helix</keyword>
<sequence>MSPSSESSTGIEKHCQNGLSHLKLVFDQTLITDEVRRYNHPGNGTVDEPYLVDWLPNDPKNGFNISIGMKWATVMICSFNTLACSLASTVFAVGPVLWGPLSELYGRQMIFHLTLGASVIFEGASIACKRQDITALIILRFLAGSFSASSISN</sequence>
<dbReference type="Gene3D" id="1.20.1720.10">
    <property type="entry name" value="Multidrug resistance protein D"/>
    <property type="match status" value="1"/>
</dbReference>
<dbReference type="EMBL" id="JAQJAN010000001">
    <property type="protein sequence ID" value="KAJ5741191.1"/>
    <property type="molecule type" value="Genomic_DNA"/>
</dbReference>
<evidence type="ECO:0000256" key="6">
    <source>
        <dbReference type="ARBA" id="ARBA00023136"/>
    </source>
</evidence>
<evidence type="ECO:0000256" key="4">
    <source>
        <dbReference type="ARBA" id="ARBA00022692"/>
    </source>
</evidence>
<dbReference type="PANTHER" id="PTHR23502:SF186">
    <property type="entry name" value="MAJOR FACILITATOR SUPERFAMILY (MFS) PROFILE DOMAIN-CONTAINING PROTEIN"/>
    <property type="match status" value="1"/>
</dbReference>
<evidence type="ECO:0000256" key="7">
    <source>
        <dbReference type="SAM" id="Phobius"/>
    </source>
</evidence>
<evidence type="ECO:0000256" key="2">
    <source>
        <dbReference type="ARBA" id="ARBA00022448"/>
    </source>
</evidence>
<proteinExistence type="predicted"/>
<evidence type="ECO:0000256" key="5">
    <source>
        <dbReference type="ARBA" id="ARBA00022989"/>
    </source>
</evidence>
<feature type="transmembrane region" description="Helical" evidence="7">
    <location>
        <begin position="71"/>
        <end position="98"/>
    </location>
</feature>
<name>A0AAD6N1F7_9EURO</name>
<comment type="subcellular location">
    <subcellularLocation>
        <location evidence="1">Cell membrane</location>
        <topology evidence="1">Multi-pass membrane protein</topology>
    </subcellularLocation>
</comment>
<dbReference type="PANTHER" id="PTHR23502">
    <property type="entry name" value="MAJOR FACILITATOR SUPERFAMILY"/>
    <property type="match status" value="1"/>
</dbReference>
<protein>
    <submittedName>
        <fullName evidence="8">Major facilitator superfamily domain general substrate transporter</fullName>
    </submittedName>
</protein>